<evidence type="ECO:0000259" key="1">
    <source>
        <dbReference type="Pfam" id="PF00534"/>
    </source>
</evidence>
<sequence>MRQDIDIVLKAFDVFVFPSLYEGLGIAVIEAEASGLKCVVSDNVPKAVDLTGNVRFLSLNDDMNKWYDELINNKDLKDIKNSLSSYDIDVVVDELCNIYSSK</sequence>
<dbReference type="InterPro" id="IPR001296">
    <property type="entry name" value="Glyco_trans_1"/>
</dbReference>
<gene>
    <name evidence="2" type="ORF">HMPREF0216_00199</name>
</gene>
<dbReference type="EMBL" id="AMEZ01000007">
    <property type="protein sequence ID" value="EKY29492.1"/>
    <property type="molecule type" value="Genomic_DNA"/>
</dbReference>
<comment type="caution">
    <text evidence="2">The sequence shown here is derived from an EMBL/GenBank/DDBJ whole genome shotgun (WGS) entry which is preliminary data.</text>
</comment>
<dbReference type="AlphaFoldDB" id="L1QPJ8"/>
<dbReference type="HOGENOM" id="CLU_179131_0_0_9"/>
<dbReference type="Proteomes" id="UP000010420">
    <property type="component" value="Unassembled WGS sequence"/>
</dbReference>
<dbReference type="Gene3D" id="3.40.50.2000">
    <property type="entry name" value="Glycogen Phosphorylase B"/>
    <property type="match status" value="2"/>
</dbReference>
<dbReference type="PATRIC" id="fig|545697.3.peg.196"/>
<evidence type="ECO:0000313" key="2">
    <source>
        <dbReference type="EMBL" id="EKY29492.1"/>
    </source>
</evidence>
<feature type="domain" description="Glycosyl transferase family 1" evidence="1">
    <location>
        <begin position="2"/>
        <end position="49"/>
    </location>
</feature>
<organism evidence="2 3">
    <name type="scientific">Clostridium celatum DSM 1785</name>
    <dbReference type="NCBI Taxonomy" id="545697"/>
    <lineage>
        <taxon>Bacteria</taxon>
        <taxon>Bacillati</taxon>
        <taxon>Bacillota</taxon>
        <taxon>Clostridia</taxon>
        <taxon>Eubacteriales</taxon>
        <taxon>Clostridiaceae</taxon>
        <taxon>Clostridium</taxon>
    </lineage>
</organism>
<accession>L1QPJ8</accession>
<dbReference type="eggNOG" id="COG0438">
    <property type="taxonomic scope" value="Bacteria"/>
</dbReference>
<reference evidence="2 3" key="1">
    <citation type="submission" date="2012-05" db="EMBL/GenBank/DDBJ databases">
        <authorList>
            <person name="Weinstock G."/>
            <person name="Sodergren E."/>
            <person name="Lobos E.A."/>
            <person name="Fulton L."/>
            <person name="Fulton R."/>
            <person name="Courtney L."/>
            <person name="Fronick C."/>
            <person name="O'Laughlin M."/>
            <person name="Godfrey J."/>
            <person name="Wilson R.M."/>
            <person name="Miner T."/>
            <person name="Farmer C."/>
            <person name="Delehaunty K."/>
            <person name="Cordes M."/>
            <person name="Minx P."/>
            <person name="Tomlinson C."/>
            <person name="Chen J."/>
            <person name="Wollam A."/>
            <person name="Pepin K.H."/>
            <person name="Bhonagiri V."/>
            <person name="Zhang X."/>
            <person name="Suruliraj S."/>
            <person name="Warren W."/>
            <person name="Mitreva M."/>
            <person name="Mardis E.R."/>
            <person name="Wilson R.K."/>
        </authorList>
    </citation>
    <scope>NUCLEOTIDE SEQUENCE [LARGE SCALE GENOMIC DNA]</scope>
    <source>
        <strain evidence="2 3">DSM 1785</strain>
    </source>
</reference>
<evidence type="ECO:0000313" key="3">
    <source>
        <dbReference type="Proteomes" id="UP000010420"/>
    </source>
</evidence>
<proteinExistence type="predicted"/>
<keyword evidence="3" id="KW-1185">Reference proteome</keyword>
<dbReference type="OrthoDB" id="9804196at2"/>
<dbReference type="Pfam" id="PF00534">
    <property type="entry name" value="Glycos_transf_1"/>
    <property type="match status" value="1"/>
</dbReference>
<name>L1QPJ8_9CLOT</name>
<dbReference type="STRING" id="545697.HMPREF0216_00199"/>
<dbReference type="SUPFAM" id="SSF53756">
    <property type="entry name" value="UDP-Glycosyltransferase/glycogen phosphorylase"/>
    <property type="match status" value="1"/>
</dbReference>
<protein>
    <recommendedName>
        <fullName evidence="1">Glycosyl transferase family 1 domain-containing protein</fullName>
    </recommendedName>
</protein>